<dbReference type="InterPro" id="IPR000415">
    <property type="entry name" value="Nitroreductase-like"/>
</dbReference>
<sequence length="497" mass="53347">MRDPNGAGTATDRPRIRESYRLRADAQLLAAADGGLALRQTRFRLPLDALGVGGRALVLRLAERWVDDLELHRLVSGLEGERQVLRAQVLLRRLVAHSWLRRRLTLGDRVLLDVVPRGLGAGSAPASRRHDPATTYRLSRFATLRPGDGGLTALTPLGGAVLDHLDPALATLLGLAARGIAPPGAATVLDVDEQTAGRVIDELLTAGVLVTAAEQVKEHADPRLAYWAPEELAVHDRSRPGGHVAPVGATYPFRDTFDPAPLRRVFPGARVVPLAVPDMELAAKRDESLTEVVRARRSIREHDDGHPVTVEQLAEFLYRVQHTMHLGEAAGQQVGRRPYPTAGSLCELEIYPVVTRCAGLAAGLYHYDAVGHRLELLTERGVAGSKLVEYARSAGAMTASPQVLLVVTARLERLKWKYEGLAYPLLLKDAGVLTGLMYLVATAMGLAPCALGAGQSAAFAELAGVDPLVEPSVADFLLGSRRTGTPTDESASREGQA</sequence>
<dbReference type="InterPro" id="IPR029479">
    <property type="entry name" value="Nitroreductase"/>
</dbReference>
<reference evidence="2 3" key="1">
    <citation type="submission" date="2024-01" db="EMBL/GenBank/DDBJ databases">
        <title>Genome insights into Plantactinospora sonchi sp. nov.</title>
        <authorList>
            <person name="Wang L."/>
        </authorList>
    </citation>
    <scope>NUCLEOTIDE SEQUENCE [LARGE SCALE GENOMIC DNA]</scope>
    <source>
        <strain evidence="2 3">NEAU-QY2</strain>
    </source>
</reference>
<feature type="domain" description="Nitroreductase" evidence="1">
    <location>
        <begin position="293"/>
        <end position="467"/>
    </location>
</feature>
<dbReference type="Pfam" id="PF00881">
    <property type="entry name" value="Nitroreductase"/>
    <property type="match status" value="1"/>
</dbReference>
<dbReference type="CDD" id="cd02142">
    <property type="entry name" value="McbC_SagB-like_oxidoreductase"/>
    <property type="match status" value="1"/>
</dbReference>
<evidence type="ECO:0000313" key="2">
    <source>
        <dbReference type="EMBL" id="MEE6261566.1"/>
    </source>
</evidence>
<dbReference type="SUPFAM" id="SSF55469">
    <property type="entry name" value="FMN-dependent nitroreductase-like"/>
    <property type="match status" value="1"/>
</dbReference>
<evidence type="ECO:0000313" key="3">
    <source>
        <dbReference type="Proteomes" id="UP001332243"/>
    </source>
</evidence>
<keyword evidence="3" id="KW-1185">Reference proteome</keyword>
<dbReference type="PANTHER" id="PTHR43745:SF2">
    <property type="entry name" value="NITROREDUCTASE MJ1384-RELATED"/>
    <property type="match status" value="1"/>
</dbReference>
<dbReference type="InterPro" id="IPR020051">
    <property type="entry name" value="SagB-type_dehydrogenase"/>
</dbReference>
<evidence type="ECO:0000259" key="1">
    <source>
        <dbReference type="Pfam" id="PF00881"/>
    </source>
</evidence>
<dbReference type="InterPro" id="IPR052544">
    <property type="entry name" value="Bacteriocin_Proc_Enz"/>
</dbReference>
<proteinExistence type="predicted"/>
<dbReference type="PANTHER" id="PTHR43745">
    <property type="entry name" value="NITROREDUCTASE MJ1384-RELATED"/>
    <property type="match status" value="1"/>
</dbReference>
<accession>A0ABU7RYJ1</accession>
<organism evidence="2 3">
    <name type="scientific">Plantactinospora sonchi</name>
    <dbReference type="NCBI Taxonomy" id="1544735"/>
    <lineage>
        <taxon>Bacteria</taxon>
        <taxon>Bacillati</taxon>
        <taxon>Actinomycetota</taxon>
        <taxon>Actinomycetes</taxon>
        <taxon>Micromonosporales</taxon>
        <taxon>Micromonosporaceae</taxon>
        <taxon>Plantactinospora</taxon>
    </lineage>
</organism>
<dbReference type="EMBL" id="JAZGQK010000021">
    <property type="protein sequence ID" value="MEE6261566.1"/>
    <property type="molecule type" value="Genomic_DNA"/>
</dbReference>
<name>A0ABU7RYJ1_9ACTN</name>
<comment type="caution">
    <text evidence="2">The sequence shown here is derived from an EMBL/GenBank/DDBJ whole genome shotgun (WGS) entry which is preliminary data.</text>
</comment>
<protein>
    <submittedName>
        <fullName evidence="2">SagB family peptide dehydrogenase</fullName>
    </submittedName>
</protein>
<dbReference type="Proteomes" id="UP001332243">
    <property type="component" value="Unassembled WGS sequence"/>
</dbReference>
<dbReference type="RefSeq" id="WP_331216649.1">
    <property type="nucleotide sequence ID" value="NZ_JAZGQK010000021.1"/>
</dbReference>
<gene>
    <name evidence="2" type="ORF">V1633_24065</name>
</gene>
<dbReference type="Gene3D" id="3.40.109.10">
    <property type="entry name" value="NADH Oxidase"/>
    <property type="match status" value="1"/>
</dbReference>
<dbReference type="NCBIfam" id="TIGR03605">
    <property type="entry name" value="antibiot_sagB"/>
    <property type="match status" value="1"/>
</dbReference>